<feature type="compositionally biased region" description="Polar residues" evidence="2">
    <location>
        <begin position="266"/>
        <end position="279"/>
    </location>
</feature>
<feature type="region of interest" description="Disordered" evidence="2">
    <location>
        <begin position="266"/>
        <end position="290"/>
    </location>
</feature>
<feature type="region of interest" description="Disordered" evidence="2">
    <location>
        <begin position="1"/>
        <end position="33"/>
    </location>
</feature>
<dbReference type="PANTHER" id="PTHR40515:SF1">
    <property type="entry name" value="CILIA- AND FLAGELLA-ASSOCIATED PROTEIN 157"/>
    <property type="match status" value="1"/>
</dbReference>
<sequence>MLSPGTERTRSSSPHRRSVIRRSQSSGSMTGDDATFRLRRSLQDQYMNVYMEFKELSENHEDLLKDLNRKSDSYARRESRYREEIESLKRELENRVLEDQTGGESIHRVDHLYQRIQEGIEDLNLTYLQVKNEHEQDLLRHFRAKLYDTTSKMKTEDNQESTSGVPQAWLEKTTNLAKELDRFKEQAERLTKANMTLSANIKKLESHQDVLKQEREVAIRKAVAIKKENARLKEEIEKMPAALEHLEKFVAPSLPSSKIEMVKSLRSSSLDGPNALNSDTLDHPPSKTGKMNKELQRYYEVSKRLRHVLDNDRKQLNHVREMYLSLMEEKTDLEKILRESYDKICNTTSRHDKEPVSQEDRQRILEAVLSRDEAIKLLYS</sequence>
<protein>
    <recommendedName>
        <fullName evidence="4">Cilia- and flagella-associated protein 157</fullName>
    </recommendedName>
</protein>
<evidence type="ECO:0008006" key="4">
    <source>
        <dbReference type="Google" id="ProtNLM"/>
    </source>
</evidence>
<accession>A0A7S0ECL7</accession>
<dbReference type="PANTHER" id="PTHR40515">
    <property type="entry name" value="CILIA- AND FLAGELLA-ASSOCIATED PROTEIN 157"/>
    <property type="match status" value="1"/>
</dbReference>
<feature type="coiled-coil region" evidence="1">
    <location>
        <begin position="50"/>
        <end position="98"/>
    </location>
</feature>
<evidence type="ECO:0000313" key="3">
    <source>
        <dbReference type="EMBL" id="CAD8480314.1"/>
    </source>
</evidence>
<evidence type="ECO:0000256" key="2">
    <source>
        <dbReference type="SAM" id="MobiDB-lite"/>
    </source>
</evidence>
<keyword evidence="1" id="KW-0175">Coiled coil</keyword>
<evidence type="ECO:0000256" key="1">
    <source>
        <dbReference type="SAM" id="Coils"/>
    </source>
</evidence>
<feature type="compositionally biased region" description="Basic and acidic residues" evidence="2">
    <location>
        <begin position="280"/>
        <end position="290"/>
    </location>
</feature>
<feature type="coiled-coil region" evidence="1">
    <location>
        <begin position="170"/>
        <end position="235"/>
    </location>
</feature>
<organism evidence="3">
    <name type="scientific">Hanusia phi</name>
    <dbReference type="NCBI Taxonomy" id="3032"/>
    <lineage>
        <taxon>Eukaryota</taxon>
        <taxon>Cryptophyceae</taxon>
        <taxon>Pyrenomonadales</taxon>
        <taxon>Geminigeraceae</taxon>
        <taxon>Hanusia</taxon>
    </lineage>
</organism>
<name>A0A7S0ECL7_9CRYP</name>
<dbReference type="AlphaFoldDB" id="A0A7S0ECL7"/>
<reference evidence="3" key="1">
    <citation type="submission" date="2021-01" db="EMBL/GenBank/DDBJ databases">
        <authorList>
            <person name="Corre E."/>
            <person name="Pelletier E."/>
            <person name="Niang G."/>
            <person name="Scheremetjew M."/>
            <person name="Finn R."/>
            <person name="Kale V."/>
            <person name="Holt S."/>
            <person name="Cochrane G."/>
            <person name="Meng A."/>
            <person name="Brown T."/>
            <person name="Cohen L."/>
        </authorList>
    </citation>
    <scope>NUCLEOTIDE SEQUENCE</scope>
    <source>
        <strain evidence="3">CCMP325</strain>
    </source>
</reference>
<dbReference type="EMBL" id="HBEO01012368">
    <property type="protein sequence ID" value="CAD8480314.1"/>
    <property type="molecule type" value="Transcribed_RNA"/>
</dbReference>
<gene>
    <name evidence="3" type="ORF">HPHI1048_LOCUS8409</name>
</gene>
<proteinExistence type="predicted"/>